<reference evidence="18 19" key="1">
    <citation type="submission" date="2019-02" db="EMBL/GenBank/DDBJ databases">
        <title>Complete Genome Sequence and Methylome Analysis of free living Spirochaetas.</title>
        <authorList>
            <person name="Fomenkov A."/>
            <person name="Dubinina G."/>
            <person name="Leshcheva N."/>
            <person name="Mikheeva N."/>
            <person name="Grabovich M."/>
            <person name="Vincze T."/>
            <person name="Roberts R.J."/>
        </authorList>
    </citation>
    <scope>NUCLEOTIDE SEQUENCE [LARGE SCALE GENOMIC DNA]</scope>
    <source>
        <strain evidence="18 19">K2</strain>
    </source>
</reference>
<dbReference type="EC" id="2.7.8.5" evidence="4 15"/>
<keyword evidence="6" id="KW-0444">Lipid biosynthesis</keyword>
<evidence type="ECO:0000256" key="1">
    <source>
        <dbReference type="ARBA" id="ARBA00004141"/>
    </source>
</evidence>
<evidence type="ECO:0000256" key="12">
    <source>
        <dbReference type="ARBA" id="ARBA00023209"/>
    </source>
</evidence>
<keyword evidence="19" id="KW-1185">Reference proteome</keyword>
<comment type="subcellular location">
    <subcellularLocation>
        <location evidence="1">Membrane</location>
        <topology evidence="1">Multi-pass membrane protein</topology>
    </subcellularLocation>
</comment>
<keyword evidence="10" id="KW-0443">Lipid metabolism</keyword>
<keyword evidence="7 16" id="KW-0808">Transferase</keyword>
<feature type="transmembrane region" description="Helical" evidence="17">
    <location>
        <begin position="12"/>
        <end position="42"/>
    </location>
</feature>
<dbReference type="NCBIfam" id="TIGR00560">
    <property type="entry name" value="pgsA"/>
    <property type="match status" value="1"/>
</dbReference>
<dbReference type="GO" id="GO:0008444">
    <property type="term" value="F:CDP-diacylglycerol-glycerol-3-phosphate 3-phosphatidyltransferase activity"/>
    <property type="evidence" value="ECO:0007669"/>
    <property type="project" value="UniProtKB-UniRule"/>
</dbReference>
<evidence type="ECO:0000256" key="4">
    <source>
        <dbReference type="ARBA" id="ARBA00013170"/>
    </source>
</evidence>
<evidence type="ECO:0000256" key="7">
    <source>
        <dbReference type="ARBA" id="ARBA00022679"/>
    </source>
</evidence>
<protein>
    <recommendedName>
        <fullName evidence="5 15">CDP-diacylglycerol--glycerol-3-phosphate 3-phosphatidyltransferase</fullName>
        <ecNumber evidence="4 15">2.7.8.5</ecNumber>
    </recommendedName>
</protein>
<evidence type="ECO:0000256" key="16">
    <source>
        <dbReference type="RuleBase" id="RU003750"/>
    </source>
</evidence>
<keyword evidence="8 17" id="KW-0812">Transmembrane</keyword>
<evidence type="ECO:0000256" key="10">
    <source>
        <dbReference type="ARBA" id="ARBA00023098"/>
    </source>
</evidence>
<feature type="transmembrane region" description="Helical" evidence="17">
    <location>
        <begin position="80"/>
        <end position="102"/>
    </location>
</feature>
<evidence type="ECO:0000313" key="18">
    <source>
        <dbReference type="EMBL" id="QEN06931.1"/>
    </source>
</evidence>
<comment type="catalytic activity">
    <reaction evidence="14">
        <text>a CDP-1,2-diacyl-sn-glycerol + sn-glycerol 3-phosphate = a 1,2-diacyl-sn-glycero-3-phospho-(1'-sn-glycero-3'-phosphate) + CMP + H(+)</text>
        <dbReference type="Rhea" id="RHEA:12593"/>
        <dbReference type="ChEBI" id="CHEBI:15378"/>
        <dbReference type="ChEBI" id="CHEBI:57597"/>
        <dbReference type="ChEBI" id="CHEBI:58332"/>
        <dbReference type="ChEBI" id="CHEBI:60110"/>
        <dbReference type="ChEBI" id="CHEBI:60377"/>
        <dbReference type="EC" id="2.7.8.5"/>
    </reaction>
</comment>
<dbReference type="GO" id="GO:0046474">
    <property type="term" value="P:glycerophospholipid biosynthetic process"/>
    <property type="evidence" value="ECO:0007669"/>
    <property type="project" value="TreeGrafter"/>
</dbReference>
<dbReference type="PANTHER" id="PTHR14269">
    <property type="entry name" value="CDP-DIACYLGLYCEROL--GLYCEROL-3-PHOSPHATE 3-PHOSPHATIDYLTRANSFERASE-RELATED"/>
    <property type="match status" value="1"/>
</dbReference>
<dbReference type="Pfam" id="PF01066">
    <property type="entry name" value="CDP-OH_P_transf"/>
    <property type="match status" value="1"/>
</dbReference>
<sequence length="197" mass="22441">MTLPNKLTVGRMILSPIFFILYVFTVRSESILLQGMVALWVIQIISEVSDVLDGHVARKYNLVSDMGKIMDPFSDVISRVTYFVCFTYTGLMPLWALMIILWREFSIMFIRMVLAKEGTALAAKWGGKAKAVFYFISGIFGLFVLTMKSLGSLAYMAELTMISRILFILAALSSLLSFIEYFVLFLKTDTMKQFIRE</sequence>
<evidence type="ECO:0000256" key="17">
    <source>
        <dbReference type="SAM" id="Phobius"/>
    </source>
</evidence>
<comment type="similarity">
    <text evidence="3 16">Belongs to the CDP-alcohol phosphatidyltransferase class-I family.</text>
</comment>
<dbReference type="InterPro" id="IPR000462">
    <property type="entry name" value="CDP-OH_P_trans"/>
</dbReference>
<evidence type="ECO:0000256" key="11">
    <source>
        <dbReference type="ARBA" id="ARBA00023136"/>
    </source>
</evidence>
<dbReference type="InterPro" id="IPR043130">
    <property type="entry name" value="CDP-OH_PTrfase_TM_dom"/>
</dbReference>
<evidence type="ECO:0000256" key="15">
    <source>
        <dbReference type="NCBIfam" id="TIGR00560"/>
    </source>
</evidence>
<dbReference type="GO" id="GO:0016020">
    <property type="term" value="C:membrane"/>
    <property type="evidence" value="ECO:0007669"/>
    <property type="project" value="UniProtKB-SubCell"/>
</dbReference>
<evidence type="ECO:0000256" key="6">
    <source>
        <dbReference type="ARBA" id="ARBA00022516"/>
    </source>
</evidence>
<dbReference type="EMBL" id="CP036150">
    <property type="protein sequence ID" value="QEN06931.1"/>
    <property type="molecule type" value="Genomic_DNA"/>
</dbReference>
<gene>
    <name evidence="18" type="primary">pgsA</name>
    <name evidence="18" type="ORF">EXM22_02570</name>
</gene>
<dbReference type="RefSeq" id="WP_149485013.1">
    <property type="nucleotide sequence ID" value="NZ_CP036150.1"/>
</dbReference>
<evidence type="ECO:0000256" key="13">
    <source>
        <dbReference type="ARBA" id="ARBA00023264"/>
    </source>
</evidence>
<keyword evidence="12" id="KW-0594">Phospholipid biosynthesis</keyword>
<dbReference type="PIRSF" id="PIRSF000847">
    <property type="entry name" value="Phos_ph_gly_syn"/>
    <property type="match status" value="1"/>
</dbReference>
<keyword evidence="11 17" id="KW-0472">Membrane</keyword>
<evidence type="ECO:0000313" key="19">
    <source>
        <dbReference type="Proteomes" id="UP000324209"/>
    </source>
</evidence>
<proteinExistence type="inferred from homology"/>
<name>A0A5C1QH84_9SPIO</name>
<accession>A0A5C1QH84</accession>
<evidence type="ECO:0000256" key="9">
    <source>
        <dbReference type="ARBA" id="ARBA00022989"/>
    </source>
</evidence>
<evidence type="ECO:0000256" key="8">
    <source>
        <dbReference type="ARBA" id="ARBA00022692"/>
    </source>
</evidence>
<evidence type="ECO:0000256" key="5">
    <source>
        <dbReference type="ARBA" id="ARBA00014944"/>
    </source>
</evidence>
<evidence type="ECO:0000256" key="3">
    <source>
        <dbReference type="ARBA" id="ARBA00010441"/>
    </source>
</evidence>
<evidence type="ECO:0000256" key="14">
    <source>
        <dbReference type="ARBA" id="ARBA00048586"/>
    </source>
</evidence>
<dbReference type="InterPro" id="IPR050324">
    <property type="entry name" value="CDP-alcohol_PTase-I"/>
</dbReference>
<feature type="transmembrane region" description="Helical" evidence="17">
    <location>
        <begin position="161"/>
        <end position="186"/>
    </location>
</feature>
<dbReference type="InterPro" id="IPR048254">
    <property type="entry name" value="CDP_ALCOHOL_P_TRANSF_CS"/>
</dbReference>
<comment type="pathway">
    <text evidence="2">Phospholipid metabolism; phosphatidylglycerol biosynthesis; phosphatidylglycerol from CDP-diacylglycerol: step 1/2.</text>
</comment>
<dbReference type="Gene3D" id="1.20.120.1760">
    <property type="match status" value="1"/>
</dbReference>
<keyword evidence="9 17" id="KW-1133">Transmembrane helix</keyword>
<feature type="transmembrane region" description="Helical" evidence="17">
    <location>
        <begin position="131"/>
        <end position="155"/>
    </location>
</feature>
<dbReference type="PROSITE" id="PS00379">
    <property type="entry name" value="CDP_ALCOHOL_P_TRANSF"/>
    <property type="match status" value="1"/>
</dbReference>
<dbReference type="OrthoDB" id="9796672at2"/>
<dbReference type="Proteomes" id="UP000324209">
    <property type="component" value="Chromosome"/>
</dbReference>
<keyword evidence="13" id="KW-1208">Phospholipid metabolism</keyword>
<dbReference type="KEGG" id="ock:EXM22_02570"/>
<evidence type="ECO:0000256" key="2">
    <source>
        <dbReference type="ARBA" id="ARBA00005042"/>
    </source>
</evidence>
<dbReference type="PANTHER" id="PTHR14269:SF62">
    <property type="entry name" value="CDP-DIACYLGLYCEROL--GLYCEROL-3-PHOSPHATE 3-PHOSPHATIDYLTRANSFERASE 1, CHLOROPLASTIC"/>
    <property type="match status" value="1"/>
</dbReference>
<dbReference type="AlphaFoldDB" id="A0A5C1QH84"/>
<dbReference type="InterPro" id="IPR004570">
    <property type="entry name" value="Phosphatidylglycerol_P_synth"/>
</dbReference>
<organism evidence="18 19">
    <name type="scientific">Oceanispirochaeta crateris</name>
    <dbReference type="NCBI Taxonomy" id="2518645"/>
    <lineage>
        <taxon>Bacteria</taxon>
        <taxon>Pseudomonadati</taxon>
        <taxon>Spirochaetota</taxon>
        <taxon>Spirochaetia</taxon>
        <taxon>Spirochaetales</taxon>
        <taxon>Spirochaetaceae</taxon>
        <taxon>Oceanispirochaeta</taxon>
    </lineage>
</organism>